<protein>
    <submittedName>
        <fullName evidence="7">TMV response-related protein</fullName>
    </submittedName>
</protein>
<feature type="transmembrane region" description="Helical" evidence="6">
    <location>
        <begin position="121"/>
        <end position="142"/>
    </location>
</feature>
<accession>A0AAX6DJM6</accession>
<evidence type="ECO:0000313" key="8">
    <source>
        <dbReference type="Proteomes" id="UP001140949"/>
    </source>
</evidence>
<proteinExistence type="inferred from homology"/>
<evidence type="ECO:0000256" key="6">
    <source>
        <dbReference type="SAM" id="Phobius"/>
    </source>
</evidence>
<evidence type="ECO:0000256" key="4">
    <source>
        <dbReference type="ARBA" id="ARBA00022989"/>
    </source>
</evidence>
<reference evidence="7" key="2">
    <citation type="submission" date="2023-04" db="EMBL/GenBank/DDBJ databases">
        <authorList>
            <person name="Bruccoleri R.E."/>
            <person name="Oakeley E.J."/>
            <person name="Faust A.-M."/>
            <person name="Dessus-Babus S."/>
            <person name="Altorfer M."/>
            <person name="Burckhardt D."/>
            <person name="Oertli M."/>
            <person name="Naumann U."/>
            <person name="Petersen F."/>
            <person name="Wong J."/>
        </authorList>
    </citation>
    <scope>NUCLEOTIDE SEQUENCE</scope>
    <source>
        <strain evidence="7">GSM-AAB239-AS_SAM_17_03QT</strain>
        <tissue evidence="7">Leaf</tissue>
    </source>
</reference>
<dbReference type="Proteomes" id="UP001140949">
    <property type="component" value="Unassembled WGS sequence"/>
</dbReference>
<organism evidence="7 8">
    <name type="scientific">Iris pallida</name>
    <name type="common">Sweet iris</name>
    <dbReference type="NCBI Taxonomy" id="29817"/>
    <lineage>
        <taxon>Eukaryota</taxon>
        <taxon>Viridiplantae</taxon>
        <taxon>Streptophyta</taxon>
        <taxon>Embryophyta</taxon>
        <taxon>Tracheophyta</taxon>
        <taxon>Spermatophyta</taxon>
        <taxon>Magnoliopsida</taxon>
        <taxon>Liliopsida</taxon>
        <taxon>Asparagales</taxon>
        <taxon>Iridaceae</taxon>
        <taxon>Iridoideae</taxon>
        <taxon>Irideae</taxon>
        <taxon>Iris</taxon>
    </lineage>
</organism>
<name>A0AAX6DJM6_IRIPA</name>
<comment type="similarity">
    <text evidence="2">Belongs to the TMEM45 family.</text>
</comment>
<dbReference type="InterPro" id="IPR006904">
    <property type="entry name" value="DUF716"/>
</dbReference>
<dbReference type="PANTHER" id="PTHR46285:SF7">
    <property type="entry name" value="OS06G0238900 PROTEIN"/>
    <property type="match status" value="1"/>
</dbReference>
<comment type="subcellular location">
    <subcellularLocation>
        <location evidence="1">Membrane</location>
        <topology evidence="1">Multi-pass membrane protein</topology>
    </subcellularLocation>
</comment>
<feature type="transmembrane region" description="Helical" evidence="6">
    <location>
        <begin position="210"/>
        <end position="230"/>
    </location>
</feature>
<evidence type="ECO:0000256" key="2">
    <source>
        <dbReference type="ARBA" id="ARBA00006948"/>
    </source>
</evidence>
<keyword evidence="5 6" id="KW-0472">Membrane</keyword>
<gene>
    <name evidence="7" type="ORF">M6B38_242560</name>
</gene>
<dbReference type="GO" id="GO:0016020">
    <property type="term" value="C:membrane"/>
    <property type="evidence" value="ECO:0007669"/>
    <property type="project" value="UniProtKB-SubCell"/>
</dbReference>
<evidence type="ECO:0000256" key="5">
    <source>
        <dbReference type="ARBA" id="ARBA00023136"/>
    </source>
</evidence>
<dbReference type="Pfam" id="PF04819">
    <property type="entry name" value="DUF716"/>
    <property type="match status" value="1"/>
</dbReference>
<evidence type="ECO:0000256" key="1">
    <source>
        <dbReference type="ARBA" id="ARBA00004141"/>
    </source>
</evidence>
<dbReference type="AlphaFoldDB" id="A0AAX6DJM6"/>
<keyword evidence="4 6" id="KW-1133">Transmembrane helix</keyword>
<dbReference type="EMBL" id="JANAVB010044216">
    <property type="protein sequence ID" value="KAJ6791987.1"/>
    <property type="molecule type" value="Genomic_DNA"/>
</dbReference>
<evidence type="ECO:0000256" key="3">
    <source>
        <dbReference type="ARBA" id="ARBA00022692"/>
    </source>
</evidence>
<comment type="caution">
    <text evidence="7">The sequence shown here is derived from an EMBL/GenBank/DDBJ whole genome shotgun (WGS) entry which is preliminary data.</text>
</comment>
<reference evidence="7" key="1">
    <citation type="journal article" date="2023" name="GigaByte">
        <title>Genome assembly of the bearded iris, Iris pallida Lam.</title>
        <authorList>
            <person name="Bruccoleri R.E."/>
            <person name="Oakeley E.J."/>
            <person name="Faust A.M.E."/>
            <person name="Altorfer M."/>
            <person name="Dessus-Babus S."/>
            <person name="Burckhardt D."/>
            <person name="Oertli M."/>
            <person name="Naumann U."/>
            <person name="Petersen F."/>
            <person name="Wong J."/>
        </authorList>
    </citation>
    <scope>NUCLEOTIDE SEQUENCE</scope>
    <source>
        <strain evidence="7">GSM-AAB239-AS_SAM_17_03QT</strain>
    </source>
</reference>
<sequence>MAGTLSYSMAGAGFLAVSLAELLLPRSSPLRRLSSLLVSSLFLLYSITSFLLSGDDALGSVLPLPLLSLSSLFLLHSLSSLLLPHILPSSLLSLLSASSFSLELLLLSLRRVDATGIESRYFSLLSVPSLLCLLSDLASLFLPRSPHPRLARAAGLALHGTWLLQMAFSLFSPSAIAHGCFLKPHSSWSNYTVRCKGHAEYHRGRALATLQLNCHLALLLVAGVALYAFLQGRKKGVGGATGGYRPIGKEVQMMGGSDGSYGSYGSSPFMLGSDEEEEGKAVAPPPVV</sequence>
<dbReference type="PANTHER" id="PTHR46285">
    <property type="entry name" value="PROTEINASE INHIBITOR I4, SERPIN (DUF716)-RELATED"/>
    <property type="match status" value="1"/>
</dbReference>
<keyword evidence="3 6" id="KW-0812">Transmembrane</keyword>
<feature type="transmembrane region" description="Helical" evidence="6">
    <location>
        <begin position="36"/>
        <end position="54"/>
    </location>
</feature>
<evidence type="ECO:0000313" key="7">
    <source>
        <dbReference type="EMBL" id="KAJ6791987.1"/>
    </source>
</evidence>
<feature type="transmembrane region" description="Helical" evidence="6">
    <location>
        <begin position="6"/>
        <end position="24"/>
    </location>
</feature>
<feature type="transmembrane region" description="Helical" evidence="6">
    <location>
        <begin position="91"/>
        <end position="109"/>
    </location>
</feature>
<keyword evidence="8" id="KW-1185">Reference proteome</keyword>